<evidence type="ECO:0000313" key="4">
    <source>
        <dbReference type="Proteomes" id="UP000827986"/>
    </source>
</evidence>
<accession>A0A9D3XMR8</accession>
<proteinExistence type="predicted"/>
<dbReference type="EMBL" id="JAHDVG010000467">
    <property type="protein sequence ID" value="KAH1181895.1"/>
    <property type="molecule type" value="Genomic_DNA"/>
</dbReference>
<dbReference type="GO" id="GO:0019815">
    <property type="term" value="C:B cell receptor complex"/>
    <property type="evidence" value="ECO:0007669"/>
    <property type="project" value="TreeGrafter"/>
</dbReference>
<dbReference type="PANTHER" id="PTHR47740">
    <property type="entry name" value="LCK-INTERACTING TRANSMEMBRANE ADAPTER 1, LIME1"/>
    <property type="match status" value="1"/>
</dbReference>
<dbReference type="GO" id="GO:0050853">
    <property type="term" value="P:B cell receptor signaling pathway"/>
    <property type="evidence" value="ECO:0007669"/>
    <property type="project" value="InterPro"/>
</dbReference>
<evidence type="ECO:0008006" key="5">
    <source>
        <dbReference type="Google" id="ProtNLM"/>
    </source>
</evidence>
<dbReference type="AlphaFoldDB" id="A0A9D3XMR8"/>
<dbReference type="Pfam" id="PF15332">
    <property type="entry name" value="LIME1"/>
    <property type="match status" value="1"/>
</dbReference>
<gene>
    <name evidence="3" type="ORF">KIL84_009649</name>
</gene>
<organism evidence="3 4">
    <name type="scientific">Mauremys mutica</name>
    <name type="common">yellowpond turtle</name>
    <dbReference type="NCBI Taxonomy" id="74926"/>
    <lineage>
        <taxon>Eukaryota</taxon>
        <taxon>Metazoa</taxon>
        <taxon>Chordata</taxon>
        <taxon>Craniata</taxon>
        <taxon>Vertebrata</taxon>
        <taxon>Euteleostomi</taxon>
        <taxon>Archelosauria</taxon>
        <taxon>Testudinata</taxon>
        <taxon>Testudines</taxon>
        <taxon>Cryptodira</taxon>
        <taxon>Durocryptodira</taxon>
        <taxon>Testudinoidea</taxon>
        <taxon>Geoemydidae</taxon>
        <taxon>Geoemydinae</taxon>
        <taxon>Mauremys</taxon>
    </lineage>
</organism>
<feature type="region of interest" description="Disordered" evidence="1">
    <location>
        <begin position="241"/>
        <end position="289"/>
    </location>
</feature>
<keyword evidence="2" id="KW-0732">Signal</keyword>
<sequence length="373" mass="40444">MTGPHLPPFPAALGLALLGVLVFLSALCAACRRKARKKVVPPEGVKLVDVSLLRQMQLRSLSKSDTKLHELNRVKCMDEHQRPASVDFLYPSGSLGDGEGAVHSSSFSILLHRELPQIPHSNPSADALSPDQTYSNLSFLAPLKPAPEALYECAAMTQERPQPIPVLGTPMEASPLSEEDKAVTAEYACVRKVKKNFQPELQDETQGESSMGPADPEAWEGAACNPAAVKVEEMYSTVCKAGKKKKHPGSAPSPSEGMDTGETGQGEQGRPAAHLRDVRAGYKSTPGRVSLTEPCYESISDGSWTEHGRNPAPEPSYEAVDVNWKKPKRRDKSTRNCPAENLYESISEMWEGDSRNTATLAAPNGLEIYVTDL</sequence>
<dbReference type="GO" id="GO:0019901">
    <property type="term" value="F:protein kinase binding"/>
    <property type="evidence" value="ECO:0007669"/>
    <property type="project" value="TreeGrafter"/>
</dbReference>
<comment type="caution">
    <text evidence="3">The sequence shown here is derived from an EMBL/GenBank/DDBJ whole genome shotgun (WGS) entry which is preliminary data.</text>
</comment>
<name>A0A9D3XMR8_9SAUR</name>
<dbReference type="PANTHER" id="PTHR47740:SF1">
    <property type="entry name" value="LCK-INTERACTING TRANSMEMBRANE ADAPTER 1"/>
    <property type="match status" value="1"/>
</dbReference>
<evidence type="ECO:0000313" key="3">
    <source>
        <dbReference type="EMBL" id="KAH1181895.1"/>
    </source>
</evidence>
<keyword evidence="4" id="KW-1185">Reference proteome</keyword>
<evidence type="ECO:0000256" key="2">
    <source>
        <dbReference type="SAM" id="SignalP"/>
    </source>
</evidence>
<dbReference type="InterPro" id="IPR026072">
    <property type="entry name" value="Lime1"/>
</dbReference>
<evidence type="ECO:0000256" key="1">
    <source>
        <dbReference type="SAM" id="MobiDB-lite"/>
    </source>
</evidence>
<feature type="chain" id="PRO_5039438118" description="Lck-interacting transmembrane adapter 1" evidence="2">
    <location>
        <begin position="31"/>
        <end position="373"/>
    </location>
</feature>
<feature type="region of interest" description="Disordered" evidence="1">
    <location>
        <begin position="199"/>
        <end position="220"/>
    </location>
</feature>
<reference evidence="3" key="1">
    <citation type="submission" date="2021-09" db="EMBL/GenBank/DDBJ databases">
        <title>The genome of Mauremys mutica provides insights into the evolution of semi-aquatic lifestyle.</title>
        <authorList>
            <person name="Gong S."/>
            <person name="Gao Y."/>
        </authorList>
    </citation>
    <scope>NUCLEOTIDE SEQUENCE</scope>
    <source>
        <strain evidence="3">MM-2020</strain>
        <tissue evidence="3">Muscle</tissue>
    </source>
</reference>
<feature type="signal peptide" evidence="2">
    <location>
        <begin position="1"/>
        <end position="30"/>
    </location>
</feature>
<dbReference type="Proteomes" id="UP000827986">
    <property type="component" value="Unassembled WGS sequence"/>
</dbReference>
<dbReference type="GO" id="GO:0050852">
    <property type="term" value="P:T cell receptor signaling pathway"/>
    <property type="evidence" value="ECO:0007669"/>
    <property type="project" value="InterPro"/>
</dbReference>
<protein>
    <recommendedName>
        <fullName evidence="5">Lck-interacting transmembrane adapter 1</fullName>
    </recommendedName>
</protein>